<dbReference type="AlphaFoldDB" id="A0A151ZEN0"/>
<sequence>MDDGYTQEQREIFKEQKQLLISNINYKLNVISKDIEKLNQNLEYLNHYNNAELLSNSVLGSNISGVIQNQS</sequence>
<name>A0A151ZEN0_TIELA</name>
<evidence type="ECO:0000313" key="2">
    <source>
        <dbReference type="Proteomes" id="UP000076078"/>
    </source>
</evidence>
<organism evidence="1 2">
    <name type="scientific">Tieghemostelium lacteum</name>
    <name type="common">Slime mold</name>
    <name type="synonym">Dictyostelium lacteum</name>
    <dbReference type="NCBI Taxonomy" id="361077"/>
    <lineage>
        <taxon>Eukaryota</taxon>
        <taxon>Amoebozoa</taxon>
        <taxon>Evosea</taxon>
        <taxon>Eumycetozoa</taxon>
        <taxon>Dictyostelia</taxon>
        <taxon>Dictyosteliales</taxon>
        <taxon>Raperosteliaceae</taxon>
        <taxon>Tieghemostelium</taxon>
    </lineage>
</organism>
<dbReference type="Proteomes" id="UP000076078">
    <property type="component" value="Unassembled WGS sequence"/>
</dbReference>
<evidence type="ECO:0000313" key="1">
    <source>
        <dbReference type="EMBL" id="KYQ92387.1"/>
    </source>
</evidence>
<gene>
    <name evidence="1" type="ORF">DLAC_11650</name>
</gene>
<dbReference type="EMBL" id="LODT01000029">
    <property type="protein sequence ID" value="KYQ92387.1"/>
    <property type="molecule type" value="Genomic_DNA"/>
</dbReference>
<reference evidence="1 2" key="1">
    <citation type="submission" date="2015-12" db="EMBL/GenBank/DDBJ databases">
        <title>Dictyostelia acquired genes for synthesis and detection of signals that induce cell-type specialization by lateral gene transfer from prokaryotes.</title>
        <authorList>
            <person name="Gloeckner G."/>
            <person name="Schaap P."/>
        </authorList>
    </citation>
    <scope>NUCLEOTIDE SEQUENCE [LARGE SCALE GENOMIC DNA]</scope>
    <source>
        <strain evidence="1 2">TK</strain>
    </source>
</reference>
<comment type="caution">
    <text evidence="1">The sequence shown here is derived from an EMBL/GenBank/DDBJ whole genome shotgun (WGS) entry which is preliminary data.</text>
</comment>
<accession>A0A151ZEN0</accession>
<proteinExistence type="predicted"/>
<keyword evidence="2" id="KW-1185">Reference proteome</keyword>
<dbReference type="InParanoid" id="A0A151ZEN0"/>
<protein>
    <submittedName>
        <fullName evidence="1">Uncharacterized protein</fullName>
    </submittedName>
</protein>